<protein>
    <submittedName>
        <fullName evidence="2">Uncharacterized protein</fullName>
    </submittedName>
</protein>
<proteinExistence type="predicted"/>
<feature type="compositionally biased region" description="Basic and acidic residues" evidence="1">
    <location>
        <begin position="259"/>
        <end position="268"/>
    </location>
</feature>
<dbReference type="EMBL" id="LIAE01009274">
    <property type="protein sequence ID" value="PAV70527.1"/>
    <property type="molecule type" value="Genomic_DNA"/>
</dbReference>
<sequence>MQRHVLGQAIDAEFDRQALDDLHPIAGGIFRRQQGEAVAGAGAEAGQPAGQFEVGEGIDMEGRALPDPHVVELVFFEIALDPQARARQREHRLGGGNVAAALQLIDLGDDAVLRGAHDRVAEQRLLPRRLAFRIVEACACRRKAGLALAIIGAQQRHLRPRIGKVCRRLVHGGLEGGGIDAEQDVARAHALVVVNHDRDHRSAYAGGDRHQPRLHIAIVGRLITPAAQIDEQADHDRKDGGGEQQRQTQPAASCRRRVDRRDDGGRIGDWRRIGQRVAAGRMVGSGIGAVVQAHVTSRIRDSPR</sequence>
<evidence type="ECO:0000313" key="3">
    <source>
        <dbReference type="Proteomes" id="UP000218231"/>
    </source>
</evidence>
<reference evidence="2 3" key="1">
    <citation type="journal article" date="2017" name="Curr. Biol.">
        <title>Genome architecture and evolution of a unichromosomal asexual nematode.</title>
        <authorList>
            <person name="Fradin H."/>
            <person name="Zegar C."/>
            <person name="Gutwein M."/>
            <person name="Lucas J."/>
            <person name="Kovtun M."/>
            <person name="Corcoran D."/>
            <person name="Baugh L.R."/>
            <person name="Kiontke K."/>
            <person name="Gunsalus K."/>
            <person name="Fitch D.H."/>
            <person name="Piano F."/>
        </authorList>
    </citation>
    <scope>NUCLEOTIDE SEQUENCE [LARGE SCALE GENOMIC DNA]</scope>
    <source>
        <strain evidence="2">PF1309</strain>
    </source>
</reference>
<gene>
    <name evidence="2" type="ORF">WR25_16388</name>
</gene>
<dbReference type="AlphaFoldDB" id="A0A2A2K9B2"/>
<evidence type="ECO:0000313" key="2">
    <source>
        <dbReference type="EMBL" id="PAV70527.1"/>
    </source>
</evidence>
<name>A0A2A2K9B2_9BILA</name>
<accession>A0A2A2K9B2</accession>
<comment type="caution">
    <text evidence="2">The sequence shown here is derived from an EMBL/GenBank/DDBJ whole genome shotgun (WGS) entry which is preliminary data.</text>
</comment>
<feature type="region of interest" description="Disordered" evidence="1">
    <location>
        <begin position="232"/>
        <end position="268"/>
    </location>
</feature>
<organism evidence="2 3">
    <name type="scientific">Diploscapter pachys</name>
    <dbReference type="NCBI Taxonomy" id="2018661"/>
    <lineage>
        <taxon>Eukaryota</taxon>
        <taxon>Metazoa</taxon>
        <taxon>Ecdysozoa</taxon>
        <taxon>Nematoda</taxon>
        <taxon>Chromadorea</taxon>
        <taxon>Rhabditida</taxon>
        <taxon>Rhabditina</taxon>
        <taxon>Rhabditomorpha</taxon>
        <taxon>Rhabditoidea</taxon>
        <taxon>Rhabditidae</taxon>
        <taxon>Diploscapter</taxon>
    </lineage>
</organism>
<feature type="compositionally biased region" description="Basic and acidic residues" evidence="1">
    <location>
        <begin position="232"/>
        <end position="241"/>
    </location>
</feature>
<dbReference type="Proteomes" id="UP000218231">
    <property type="component" value="Unassembled WGS sequence"/>
</dbReference>
<keyword evidence="3" id="KW-1185">Reference proteome</keyword>
<evidence type="ECO:0000256" key="1">
    <source>
        <dbReference type="SAM" id="MobiDB-lite"/>
    </source>
</evidence>